<dbReference type="EMBL" id="OU594952">
    <property type="protein sequence ID" value="CAG9279036.1"/>
    <property type="molecule type" value="Genomic_DNA"/>
</dbReference>
<sequence>MQRLYSLVGKARGRLGCAPSVRRRAQKVDPAVRVAVATEMGDADGTAELAALREELTQAQALYEASHAQEIFLGQRTRQYRIALDERARMLKTERRESSLEDPEAGQHELPRDWDRRMEAWERDEDTLQTVIEQHKEIVANCETIRRRIEELTVRQETLLAIQRQSDAFCEAAQQERIADREHDALLLEGVDAAPDEVSQDCRIEEGELPSSTETSPSPSGEEYRGLIAKDMSDTASITPAEQQQNISIQVV</sequence>
<accession>A0A8J9S0E1</accession>
<feature type="region of interest" description="Disordered" evidence="1">
    <location>
        <begin position="204"/>
        <end position="230"/>
    </location>
</feature>
<proteinExistence type="predicted"/>
<gene>
    <name evidence="2" type="ORF">PTTT1_LOCUS8802</name>
</gene>
<feature type="compositionally biased region" description="Low complexity" evidence="1">
    <location>
        <begin position="209"/>
        <end position="221"/>
    </location>
</feature>
<dbReference type="AlphaFoldDB" id="A0A8J9S0E1"/>
<name>A0A8J9S0E1_PHATR</name>
<protein>
    <submittedName>
        <fullName evidence="2">Uncharacterized protein</fullName>
    </submittedName>
</protein>
<dbReference type="Proteomes" id="UP000836788">
    <property type="component" value="Chromosome 11"/>
</dbReference>
<evidence type="ECO:0000313" key="2">
    <source>
        <dbReference type="EMBL" id="CAG9279036.1"/>
    </source>
</evidence>
<organism evidence="2">
    <name type="scientific">Phaeodactylum tricornutum</name>
    <name type="common">Diatom</name>
    <dbReference type="NCBI Taxonomy" id="2850"/>
    <lineage>
        <taxon>Eukaryota</taxon>
        <taxon>Sar</taxon>
        <taxon>Stramenopiles</taxon>
        <taxon>Ochrophyta</taxon>
        <taxon>Bacillariophyta</taxon>
        <taxon>Bacillariophyceae</taxon>
        <taxon>Bacillariophycidae</taxon>
        <taxon>Naviculales</taxon>
        <taxon>Phaeodactylaceae</taxon>
        <taxon>Phaeodactylum</taxon>
    </lineage>
</organism>
<reference evidence="2" key="1">
    <citation type="submission" date="2022-02" db="EMBL/GenBank/DDBJ databases">
        <authorList>
            <person name="Giguere J D."/>
        </authorList>
    </citation>
    <scope>NUCLEOTIDE SEQUENCE</scope>
    <source>
        <strain evidence="2">CCAP 1055/1</strain>
    </source>
</reference>
<evidence type="ECO:0000256" key="1">
    <source>
        <dbReference type="SAM" id="MobiDB-lite"/>
    </source>
</evidence>